<dbReference type="Pfam" id="PF12833">
    <property type="entry name" value="HTH_18"/>
    <property type="match status" value="1"/>
</dbReference>
<keyword evidence="6" id="KW-1185">Reference proteome</keyword>
<dbReference type="SMART" id="SM00342">
    <property type="entry name" value="HTH_ARAC"/>
    <property type="match status" value="1"/>
</dbReference>
<name>A0ABZ0U8U5_9FIRM</name>
<organism evidence="5 6">
    <name type="scientific">Blautia producta</name>
    <dbReference type="NCBI Taxonomy" id="33035"/>
    <lineage>
        <taxon>Bacteria</taxon>
        <taxon>Bacillati</taxon>
        <taxon>Bacillota</taxon>
        <taxon>Clostridia</taxon>
        <taxon>Lachnospirales</taxon>
        <taxon>Lachnospiraceae</taxon>
        <taxon>Blautia</taxon>
    </lineage>
</organism>
<reference evidence="5" key="1">
    <citation type="submission" date="2023-10" db="EMBL/GenBank/DDBJ databases">
        <title>Genome sequence of Blautia coccoides DSM 935.</title>
        <authorList>
            <person name="Boeer T."/>
            <person name="Bengelsdorf F.R."/>
            <person name="Daniel R."/>
            <person name="Poehlein A."/>
        </authorList>
    </citation>
    <scope>NUCLEOTIDE SEQUENCE [LARGE SCALE GENOMIC DNA]</scope>
    <source>
        <strain evidence="5">DSM 935</strain>
    </source>
</reference>
<dbReference type="Pfam" id="PF02311">
    <property type="entry name" value="AraC_binding"/>
    <property type="match status" value="1"/>
</dbReference>
<dbReference type="PROSITE" id="PS00041">
    <property type="entry name" value="HTH_ARAC_FAMILY_1"/>
    <property type="match status" value="1"/>
</dbReference>
<protein>
    <submittedName>
        <fullName evidence="5">HTH-type transcriptional activator RhaS</fullName>
    </submittedName>
</protein>
<keyword evidence="2" id="KW-0238">DNA-binding</keyword>
<evidence type="ECO:0000256" key="2">
    <source>
        <dbReference type="ARBA" id="ARBA00023125"/>
    </source>
</evidence>
<dbReference type="InterPro" id="IPR009057">
    <property type="entry name" value="Homeodomain-like_sf"/>
</dbReference>
<dbReference type="PANTHER" id="PTHR43280">
    <property type="entry name" value="ARAC-FAMILY TRANSCRIPTIONAL REGULATOR"/>
    <property type="match status" value="1"/>
</dbReference>
<keyword evidence="1" id="KW-0805">Transcription regulation</keyword>
<dbReference type="PANTHER" id="PTHR43280:SF2">
    <property type="entry name" value="HTH-TYPE TRANSCRIPTIONAL REGULATOR EXSA"/>
    <property type="match status" value="1"/>
</dbReference>
<dbReference type="EMBL" id="CP136422">
    <property type="protein sequence ID" value="WPX73647.1"/>
    <property type="molecule type" value="Genomic_DNA"/>
</dbReference>
<dbReference type="Gene3D" id="1.10.10.60">
    <property type="entry name" value="Homeodomain-like"/>
    <property type="match status" value="2"/>
</dbReference>
<dbReference type="SUPFAM" id="SSF51215">
    <property type="entry name" value="Regulatory protein AraC"/>
    <property type="match status" value="1"/>
</dbReference>
<evidence type="ECO:0000256" key="1">
    <source>
        <dbReference type="ARBA" id="ARBA00023015"/>
    </source>
</evidence>
<dbReference type="InterPro" id="IPR018060">
    <property type="entry name" value="HTH_AraC"/>
</dbReference>
<dbReference type="Proteomes" id="UP001325248">
    <property type="component" value="Chromosome"/>
</dbReference>
<dbReference type="InterPro" id="IPR018062">
    <property type="entry name" value="HTH_AraC-typ_CS"/>
</dbReference>
<gene>
    <name evidence="5" type="primary">rhaS_12</name>
    <name evidence="5" type="ORF">BLCOC_19970</name>
</gene>
<proteinExistence type="predicted"/>
<dbReference type="InterPro" id="IPR037923">
    <property type="entry name" value="HTH-like"/>
</dbReference>
<evidence type="ECO:0000259" key="4">
    <source>
        <dbReference type="PROSITE" id="PS01124"/>
    </source>
</evidence>
<keyword evidence="3" id="KW-0804">Transcription</keyword>
<accession>A0ABZ0U8U5</accession>
<dbReference type="PROSITE" id="PS01124">
    <property type="entry name" value="HTH_ARAC_FAMILY_2"/>
    <property type="match status" value="1"/>
</dbReference>
<sequence length="297" mass="35201">MLNLYQMIDYTKKLPFRIHNIRRADIMDEFGDSKNVLDHWHWELEITYTYVGHAHHYIDGICYEANPGSLFIVNAESIHKVISDIEIPKDVDVVATVIQVNPEFMGQILDNFGSRYFIAEPAIQKRDYEKIMKSFCKYADRDSYQELERLSLLGTLFDLLSRLCGEFLYEKESIFPINSQKNLERLRGIMNYINDHYKESLLQREVAERFYFSKEYFSRFFRKNTGMTFKEYLMRVRVKSAREAVVRTDDSMLEIALESGFTDSRALIIAFRAVYGETPYQYRKKYASANLRNFKDN</sequence>
<evidence type="ECO:0000313" key="5">
    <source>
        <dbReference type="EMBL" id="WPX73647.1"/>
    </source>
</evidence>
<dbReference type="InterPro" id="IPR003313">
    <property type="entry name" value="AraC-bd"/>
</dbReference>
<evidence type="ECO:0000313" key="6">
    <source>
        <dbReference type="Proteomes" id="UP001325248"/>
    </source>
</evidence>
<dbReference type="SUPFAM" id="SSF46689">
    <property type="entry name" value="Homeodomain-like"/>
    <property type="match status" value="2"/>
</dbReference>
<feature type="domain" description="HTH araC/xylS-type" evidence="4">
    <location>
        <begin position="187"/>
        <end position="285"/>
    </location>
</feature>
<evidence type="ECO:0000256" key="3">
    <source>
        <dbReference type="ARBA" id="ARBA00023163"/>
    </source>
</evidence>